<reference evidence="1 2" key="1">
    <citation type="submission" date="2020-01" db="EMBL/GenBank/DDBJ databases">
        <authorList>
            <person name="Gupta K D."/>
        </authorList>
    </citation>
    <scope>NUCLEOTIDE SEQUENCE [LARGE SCALE GENOMIC DNA]</scope>
</reference>
<dbReference type="Proteomes" id="UP000467700">
    <property type="component" value="Unassembled WGS sequence"/>
</dbReference>
<organism evidence="1 2">
    <name type="scientific">Cyclocybe aegerita</name>
    <name type="common">Black poplar mushroom</name>
    <name type="synonym">Agrocybe aegerita</name>
    <dbReference type="NCBI Taxonomy" id="1973307"/>
    <lineage>
        <taxon>Eukaryota</taxon>
        <taxon>Fungi</taxon>
        <taxon>Dikarya</taxon>
        <taxon>Basidiomycota</taxon>
        <taxon>Agaricomycotina</taxon>
        <taxon>Agaricomycetes</taxon>
        <taxon>Agaricomycetidae</taxon>
        <taxon>Agaricales</taxon>
        <taxon>Agaricineae</taxon>
        <taxon>Bolbitiaceae</taxon>
        <taxon>Cyclocybe</taxon>
    </lineage>
</organism>
<dbReference type="EMBL" id="CACVBS010000046">
    <property type="protein sequence ID" value="CAA7265061.1"/>
    <property type="molecule type" value="Genomic_DNA"/>
</dbReference>
<gene>
    <name evidence="1" type="ORF">AAE3_LOCUS6985</name>
</gene>
<dbReference type="AlphaFoldDB" id="A0A8S0XST8"/>
<evidence type="ECO:0000313" key="1">
    <source>
        <dbReference type="EMBL" id="CAA7265061.1"/>
    </source>
</evidence>
<evidence type="ECO:0000313" key="2">
    <source>
        <dbReference type="Proteomes" id="UP000467700"/>
    </source>
</evidence>
<proteinExistence type="predicted"/>
<protein>
    <submittedName>
        <fullName evidence="1">Uncharacterized protein</fullName>
    </submittedName>
</protein>
<sequence length="151" mass="17270">MKRRRLQRRHPKLTVNVSSFIRFHDDLQFGTEWIVSCRTDSEELTCPFICPESVCKIQLAMLQSNPRFIQNTVEKIPGGCHHFLATHSSPVLFPPYLISNLLVAPDTNDTSQYSPSTTGCRTLTLPETSIELRRITAMSRSLYLPLFLRCS</sequence>
<name>A0A8S0XST8_CYCAE</name>
<comment type="caution">
    <text evidence="1">The sequence shown here is derived from an EMBL/GenBank/DDBJ whole genome shotgun (WGS) entry which is preliminary data.</text>
</comment>
<keyword evidence="2" id="KW-1185">Reference proteome</keyword>
<accession>A0A8S0XST8</accession>